<dbReference type="AlphaFoldDB" id="A0A1T4JLI5"/>
<comment type="similarity">
    <text evidence="1">Belongs to the LytR/CpsA/Psr (LCP) family.</text>
</comment>
<dbReference type="RefSeq" id="WP_078755003.1">
    <property type="nucleotide sequence ID" value="NZ_FUWO01000001.1"/>
</dbReference>
<proteinExistence type="inferred from homology"/>
<dbReference type="InterPro" id="IPR004474">
    <property type="entry name" value="LytR_CpsA_psr"/>
</dbReference>
<dbReference type="PANTHER" id="PTHR33392:SF6">
    <property type="entry name" value="POLYISOPRENYL-TEICHOIC ACID--PEPTIDOGLYCAN TEICHOIC ACID TRANSFERASE TAGU"/>
    <property type="match status" value="1"/>
</dbReference>
<evidence type="ECO:0000313" key="4">
    <source>
        <dbReference type="Proteomes" id="UP000189941"/>
    </source>
</evidence>
<sequence>MSNKMSRRSMHRKRRKGNPILKAIALLFLLALLIVGGFLGYSYYRFNKSFEKVYNKQAVESVVKDVVKKRESTEEIEVGEDPISILFLGIDTGDFGRTEVGRSDIMMVATINPNTNKTVMTSIPRDTYTEIVGYGTQDKINHAYAFGGIPMSINSVQNFLDIPIDYYVKVDMGSFVQIVDALGGITIVPTETFNQEGTYFEQGVSQYMDGATVLQYVRNRYTEEGDYGRQQRSRQVIEAVADKVVNINSFASLPELMAVMENYVETNIQFMDIQTLALNANKIAKNIEEVTLQGTGDMIDGVYYEMIDEGSLATVQEALKSNLEVN</sequence>
<evidence type="ECO:0000259" key="2">
    <source>
        <dbReference type="Pfam" id="PF03816"/>
    </source>
</evidence>
<dbReference type="NCBIfam" id="TIGR00350">
    <property type="entry name" value="lytR_cpsA_psr"/>
    <property type="match status" value="1"/>
</dbReference>
<gene>
    <name evidence="3" type="ORF">SAMN02746011_00122</name>
</gene>
<dbReference type="PANTHER" id="PTHR33392">
    <property type="entry name" value="POLYISOPRENYL-TEICHOIC ACID--PEPTIDOGLYCAN TEICHOIC ACID TRANSFERASE TAGU"/>
    <property type="match status" value="1"/>
</dbReference>
<evidence type="ECO:0000313" key="3">
    <source>
        <dbReference type="EMBL" id="SJZ31011.1"/>
    </source>
</evidence>
<dbReference type="OrthoDB" id="27330at2"/>
<dbReference type="Proteomes" id="UP000189941">
    <property type="component" value="Unassembled WGS sequence"/>
</dbReference>
<name>A0A1T4JLI5_9LACT</name>
<dbReference type="Pfam" id="PF03816">
    <property type="entry name" value="LytR_cpsA_psr"/>
    <property type="match status" value="1"/>
</dbReference>
<protein>
    <submittedName>
        <fullName evidence="3">Transcriptional attenuator, LytR family</fullName>
    </submittedName>
</protein>
<dbReference type="EMBL" id="FUWO01000001">
    <property type="protein sequence ID" value="SJZ31011.1"/>
    <property type="molecule type" value="Genomic_DNA"/>
</dbReference>
<reference evidence="4" key="1">
    <citation type="submission" date="2017-02" db="EMBL/GenBank/DDBJ databases">
        <authorList>
            <person name="Varghese N."/>
            <person name="Submissions S."/>
        </authorList>
    </citation>
    <scope>NUCLEOTIDE SEQUENCE [LARGE SCALE GENOMIC DNA]</scope>
    <source>
        <strain evidence="4">DSM 15739</strain>
    </source>
</reference>
<dbReference type="Gene3D" id="3.40.630.190">
    <property type="entry name" value="LCP protein"/>
    <property type="match status" value="1"/>
</dbReference>
<keyword evidence="4" id="KW-1185">Reference proteome</keyword>
<dbReference type="STRING" id="1121925.SAMN02746011_00122"/>
<accession>A0A1T4JLI5</accession>
<feature type="domain" description="Cell envelope-related transcriptional attenuator" evidence="2">
    <location>
        <begin position="102"/>
        <end position="244"/>
    </location>
</feature>
<organism evidence="3 4">
    <name type="scientific">Globicatella sulfidifaciens DSM 15739</name>
    <dbReference type="NCBI Taxonomy" id="1121925"/>
    <lineage>
        <taxon>Bacteria</taxon>
        <taxon>Bacillati</taxon>
        <taxon>Bacillota</taxon>
        <taxon>Bacilli</taxon>
        <taxon>Lactobacillales</taxon>
        <taxon>Aerococcaceae</taxon>
        <taxon>Globicatella</taxon>
    </lineage>
</organism>
<evidence type="ECO:0000256" key="1">
    <source>
        <dbReference type="ARBA" id="ARBA00006068"/>
    </source>
</evidence>
<dbReference type="InterPro" id="IPR050922">
    <property type="entry name" value="LytR/CpsA/Psr_CW_biosynth"/>
</dbReference>